<dbReference type="Pfam" id="PF18072">
    <property type="entry name" value="FGAR-AT_linker"/>
    <property type="match status" value="1"/>
</dbReference>
<sequence length="236" mass="26191">MLELRGAPALSAFRHARLLTVLRERVPEVEALSAHYVHFIDVHAHDHREELDDAARERLAQLLDYVPSHSSQSNEEVPARAQRFLVVPRLGTQSPWSSKATDIAHNCGLRQVSRIERGIDYRVGFTTMPDEEGVKALAALLHDRMTETVLADASDAAKLFAQHDPAPLGSVDILEGGRDALATANQALGLALAEDEIDYLVDAFNELGRNPSDVELMMFAQANSEHCRHKIFNADW</sequence>
<feature type="domain" description="Phosphoribosylformylglycinamidine synthase linker" evidence="5">
    <location>
        <begin position="181"/>
        <end position="230"/>
    </location>
</feature>
<keyword evidence="3" id="KW-0658">Purine biosynthesis</keyword>
<reference evidence="8" key="1">
    <citation type="journal article" date="2019" name="Microbiol. Resour. Announc.">
        <title>Complete Genome Sequence of Halomonas olivaria, a Moderately Halophilic Bacterium Isolated from Olive Processing Effluents, Obtained by Nanopore Sequencing.</title>
        <authorList>
            <person name="Nagata S."/>
            <person name="Ii K.M."/>
            <person name="Tsukimi T."/>
            <person name="Miura M.C."/>
            <person name="Galipon J."/>
            <person name="Arakawa K."/>
        </authorList>
    </citation>
    <scope>NUCLEOTIDE SEQUENCE [LARGE SCALE GENOMIC DNA]</scope>
    <source>
        <strain evidence="8">TYRC17</strain>
    </source>
</reference>
<evidence type="ECO:0000256" key="3">
    <source>
        <dbReference type="ARBA" id="ARBA00022755"/>
    </source>
</evidence>
<evidence type="ECO:0000256" key="2">
    <source>
        <dbReference type="ARBA" id="ARBA00022741"/>
    </source>
</evidence>
<dbReference type="InterPro" id="IPR040707">
    <property type="entry name" value="FGAR-AT_N"/>
</dbReference>
<gene>
    <name evidence="7" type="ORF">HORIV_55380</name>
</gene>
<dbReference type="SUPFAM" id="SSF109736">
    <property type="entry name" value="FGAM synthase PurL, linker domain"/>
    <property type="match status" value="1"/>
</dbReference>
<evidence type="ECO:0000256" key="1">
    <source>
        <dbReference type="ARBA" id="ARBA00022598"/>
    </source>
</evidence>
<evidence type="ECO:0000313" key="7">
    <source>
        <dbReference type="EMBL" id="BBI53117.1"/>
    </source>
</evidence>
<keyword evidence="8" id="KW-1185">Reference proteome</keyword>
<dbReference type="Proteomes" id="UP000289555">
    <property type="component" value="Chromosome"/>
</dbReference>
<evidence type="ECO:0000313" key="8">
    <source>
        <dbReference type="Proteomes" id="UP000289555"/>
    </source>
</evidence>
<dbReference type="PANTHER" id="PTHR10099:SF1">
    <property type="entry name" value="PHOSPHORIBOSYLFORMYLGLYCINAMIDINE SYNTHASE"/>
    <property type="match status" value="1"/>
</dbReference>
<name>A0ABN5X8N4_9GAMM</name>
<evidence type="ECO:0000259" key="5">
    <source>
        <dbReference type="Pfam" id="PF18072"/>
    </source>
</evidence>
<dbReference type="EMBL" id="AP019416">
    <property type="protein sequence ID" value="BBI53117.1"/>
    <property type="molecule type" value="Genomic_DNA"/>
</dbReference>
<keyword evidence="1" id="KW-0436">Ligase</keyword>
<evidence type="ECO:0000259" key="6">
    <source>
        <dbReference type="Pfam" id="PF18076"/>
    </source>
</evidence>
<accession>A0ABN5X8N4</accession>
<keyword evidence="2" id="KW-0547">Nucleotide-binding</keyword>
<keyword evidence="4" id="KW-0067">ATP-binding</keyword>
<protein>
    <recommendedName>
        <fullName evidence="9">Phosphoribosylformylglycinamidine synthase</fullName>
    </recommendedName>
</protein>
<evidence type="ECO:0008006" key="9">
    <source>
        <dbReference type="Google" id="ProtNLM"/>
    </source>
</evidence>
<dbReference type="SUPFAM" id="SSF82697">
    <property type="entry name" value="PurS-like"/>
    <property type="match status" value="1"/>
</dbReference>
<evidence type="ECO:0000256" key="4">
    <source>
        <dbReference type="ARBA" id="ARBA00022840"/>
    </source>
</evidence>
<dbReference type="Pfam" id="PF18076">
    <property type="entry name" value="FGAR-AT_N"/>
    <property type="match status" value="1"/>
</dbReference>
<feature type="domain" description="Phosphoribosylformylglycinamidine synthase N-terminal" evidence="6">
    <location>
        <begin position="36"/>
        <end position="160"/>
    </location>
</feature>
<organism evidence="7 8">
    <name type="scientific">Vreelandella olivaria</name>
    <dbReference type="NCBI Taxonomy" id="390919"/>
    <lineage>
        <taxon>Bacteria</taxon>
        <taxon>Pseudomonadati</taxon>
        <taxon>Pseudomonadota</taxon>
        <taxon>Gammaproteobacteria</taxon>
        <taxon>Oceanospirillales</taxon>
        <taxon>Halomonadaceae</taxon>
        <taxon>Vreelandella</taxon>
    </lineage>
</organism>
<dbReference type="InterPro" id="IPR036604">
    <property type="entry name" value="PurS-like_sf"/>
</dbReference>
<dbReference type="InterPro" id="IPR041609">
    <property type="entry name" value="PurL_linker"/>
</dbReference>
<proteinExistence type="predicted"/>
<dbReference type="PANTHER" id="PTHR10099">
    <property type="entry name" value="PHOSPHORIBOSYLFORMYLGLYCINAMIDINE SYNTHASE"/>
    <property type="match status" value="1"/>
</dbReference>
<dbReference type="Gene3D" id="1.10.8.750">
    <property type="entry name" value="Phosphoribosylformylglycinamidine synthase, linker domain"/>
    <property type="match status" value="1"/>
</dbReference>